<dbReference type="PATRIC" id="fig|411473.3.peg.2043"/>
<dbReference type="eggNOG" id="ENOG5033AUH">
    <property type="taxonomic scope" value="Bacteria"/>
</dbReference>
<evidence type="ECO:0000313" key="3">
    <source>
        <dbReference type="Proteomes" id="UP000016662"/>
    </source>
</evidence>
<proteinExistence type="predicted"/>
<feature type="compositionally biased region" description="Low complexity" evidence="1">
    <location>
        <begin position="24"/>
        <end position="40"/>
    </location>
</feature>
<comment type="caution">
    <text evidence="2">The sequence shown here is derived from an EMBL/GenBank/DDBJ whole genome shotgun (WGS) entry which is preliminary data.</text>
</comment>
<organism evidence="2 3">
    <name type="scientific">Ruminococcus callidus ATCC 27760</name>
    <dbReference type="NCBI Taxonomy" id="411473"/>
    <lineage>
        <taxon>Bacteria</taxon>
        <taxon>Bacillati</taxon>
        <taxon>Bacillota</taxon>
        <taxon>Clostridia</taxon>
        <taxon>Eubacteriales</taxon>
        <taxon>Oscillospiraceae</taxon>
        <taxon>Ruminococcus</taxon>
    </lineage>
</organism>
<name>U2KJL0_9FIRM</name>
<feature type="region of interest" description="Disordered" evidence="1">
    <location>
        <begin position="24"/>
        <end position="51"/>
    </location>
</feature>
<protein>
    <submittedName>
        <fullName evidence="2">Uncharacterized protein</fullName>
    </submittedName>
</protein>
<dbReference type="EMBL" id="AWVF01000296">
    <property type="protein sequence ID" value="ERJ92245.1"/>
    <property type="molecule type" value="Genomic_DNA"/>
</dbReference>
<gene>
    <name evidence="2" type="ORF">RUMCAL_02452</name>
</gene>
<reference evidence="2 3" key="1">
    <citation type="submission" date="2013-07" db="EMBL/GenBank/DDBJ databases">
        <authorList>
            <person name="Weinstock G."/>
            <person name="Sodergren E."/>
            <person name="Wylie T."/>
            <person name="Fulton L."/>
            <person name="Fulton R."/>
            <person name="Fronick C."/>
            <person name="O'Laughlin M."/>
            <person name="Godfrey J."/>
            <person name="Miner T."/>
            <person name="Herter B."/>
            <person name="Appelbaum E."/>
            <person name="Cordes M."/>
            <person name="Lek S."/>
            <person name="Wollam A."/>
            <person name="Pepin K.H."/>
            <person name="Palsikar V.B."/>
            <person name="Mitreva M."/>
            <person name="Wilson R.K."/>
        </authorList>
    </citation>
    <scope>NUCLEOTIDE SEQUENCE [LARGE SCALE GENOMIC DNA]</scope>
    <source>
        <strain evidence="2 3">ATCC 27760</strain>
    </source>
</reference>
<dbReference type="HOGENOM" id="CLU_138353_0_0_9"/>
<evidence type="ECO:0000256" key="1">
    <source>
        <dbReference type="SAM" id="MobiDB-lite"/>
    </source>
</evidence>
<dbReference type="STRING" id="411473.RUMCAL_02452"/>
<dbReference type="Proteomes" id="UP000016662">
    <property type="component" value="Unassembled WGS sequence"/>
</dbReference>
<sequence>MLGKMGAILSDPESVQQLQELAQMLQQETGGESQGQQASAEKTESGEGGGFDINMLLRIQELMGAMQNNDEDAKLLLALRPHLKDQRQKKLDQAVKLMKLYAVFSAVRENGLLQDLL</sequence>
<keyword evidence="3" id="KW-1185">Reference proteome</keyword>
<dbReference type="AlphaFoldDB" id="U2KJL0"/>
<evidence type="ECO:0000313" key="2">
    <source>
        <dbReference type="EMBL" id="ERJ92245.1"/>
    </source>
</evidence>
<accession>U2KJL0</accession>